<dbReference type="SMART" id="SM00347">
    <property type="entry name" value="HTH_MARR"/>
    <property type="match status" value="1"/>
</dbReference>
<dbReference type="PROSITE" id="PS50995">
    <property type="entry name" value="HTH_MARR_2"/>
    <property type="match status" value="1"/>
</dbReference>
<accession>A0A974A2H2</accession>
<dbReference type="GO" id="GO:0006950">
    <property type="term" value="P:response to stress"/>
    <property type="evidence" value="ECO:0007669"/>
    <property type="project" value="TreeGrafter"/>
</dbReference>
<reference evidence="3" key="3">
    <citation type="submission" date="2024-03" db="EMBL/GenBank/DDBJ databases">
        <authorList>
            <person name="Bromfield E.S.P."/>
            <person name="Cloutier S."/>
        </authorList>
    </citation>
    <scope>NUCLEOTIDE SEQUENCE</scope>
    <source>
        <strain evidence="3">5S5</strain>
    </source>
</reference>
<evidence type="ECO:0000259" key="1">
    <source>
        <dbReference type="PROSITE" id="PS50995"/>
    </source>
</evidence>
<dbReference type="Pfam" id="PF01047">
    <property type="entry name" value="MarR"/>
    <property type="match status" value="1"/>
</dbReference>
<reference evidence="3" key="2">
    <citation type="journal article" date="2021" name="Int. J. Syst. Evol. Microbiol.">
        <title>Bradyrhizobium septentrionale sp. nov. (sv. septentrionale) and Bradyrhizobium quebecense sp. nov. (sv. septentrionale) associated with legumes native to Canada possess rearranged symbiosis genes and numerous insertion sequences.</title>
        <authorList>
            <person name="Bromfield E.S.P."/>
            <person name="Cloutier S."/>
        </authorList>
    </citation>
    <scope>NUCLEOTIDE SEQUENCE</scope>
    <source>
        <strain evidence="3">5S5</strain>
    </source>
</reference>
<evidence type="ECO:0000313" key="4">
    <source>
        <dbReference type="Proteomes" id="UP001432046"/>
    </source>
</evidence>
<dbReference type="Gene3D" id="1.10.10.10">
    <property type="entry name" value="Winged helix-like DNA-binding domain superfamily/Winged helix DNA-binding domain"/>
    <property type="match status" value="1"/>
</dbReference>
<dbReference type="EMBL" id="CP147711">
    <property type="protein sequence ID" value="WXC83878.1"/>
    <property type="molecule type" value="Genomic_DNA"/>
</dbReference>
<dbReference type="InterPro" id="IPR000835">
    <property type="entry name" value="HTH_MarR-typ"/>
</dbReference>
<dbReference type="InterPro" id="IPR036388">
    <property type="entry name" value="WH-like_DNA-bd_sf"/>
</dbReference>
<evidence type="ECO:0000313" key="3">
    <source>
        <dbReference type="EMBL" id="WXC83878.1"/>
    </source>
</evidence>
<dbReference type="GO" id="GO:0003700">
    <property type="term" value="F:DNA-binding transcription factor activity"/>
    <property type="evidence" value="ECO:0007669"/>
    <property type="project" value="InterPro"/>
</dbReference>
<keyword evidence="4" id="KW-1185">Reference proteome</keyword>
<dbReference type="PANTHER" id="PTHR33164:SF106">
    <property type="entry name" value="TRANSCRIPTIONAL REGULATORY PROTEIN"/>
    <property type="match status" value="1"/>
</dbReference>
<dbReference type="InterPro" id="IPR039422">
    <property type="entry name" value="MarR/SlyA-like"/>
</dbReference>
<gene>
    <name evidence="2" type="ORF">HAP48_024740</name>
    <name evidence="3" type="ORF">WDK88_21015</name>
</gene>
<proteinExistence type="predicted"/>
<dbReference type="Proteomes" id="UP001432046">
    <property type="component" value="Chromosome"/>
</dbReference>
<protein>
    <submittedName>
        <fullName evidence="2">MarR family transcriptional regulator</fullName>
    </submittedName>
</protein>
<organism evidence="2">
    <name type="scientific">Bradyrhizobium septentrionale</name>
    <dbReference type="NCBI Taxonomy" id="1404411"/>
    <lineage>
        <taxon>Bacteria</taxon>
        <taxon>Pseudomonadati</taxon>
        <taxon>Pseudomonadota</taxon>
        <taxon>Alphaproteobacteria</taxon>
        <taxon>Hyphomicrobiales</taxon>
        <taxon>Nitrobacteraceae</taxon>
        <taxon>Bradyrhizobium</taxon>
    </lineage>
</organism>
<dbReference type="InterPro" id="IPR036390">
    <property type="entry name" value="WH_DNA-bd_sf"/>
</dbReference>
<dbReference type="PRINTS" id="PR00598">
    <property type="entry name" value="HTHMARR"/>
</dbReference>
<dbReference type="RefSeq" id="WP_166205480.1">
    <property type="nucleotide sequence ID" value="NZ_CP088288.1"/>
</dbReference>
<reference evidence="2" key="1">
    <citation type="submission" date="2020-06" db="EMBL/GenBank/DDBJ databases">
        <title>Whole Genome Sequence of Bradyrhizobium sp. Strain 1S1.</title>
        <authorList>
            <person name="Bromfield E.S.P."/>
            <person name="Cloutier S."/>
        </authorList>
    </citation>
    <scope>NUCLEOTIDE SEQUENCE [LARGE SCALE GENOMIC DNA]</scope>
    <source>
        <strain evidence="2">1S1</strain>
    </source>
</reference>
<dbReference type="EMBL" id="JAAOLE020000001">
    <property type="protein sequence ID" value="NVI46110.1"/>
    <property type="molecule type" value="Genomic_DNA"/>
</dbReference>
<sequence length="174" mass="18974">MSSAKSRGALLQELEEALRRSSAQGVLYGQTVANVAGISGSDLECIDIVLLEGRVTAGRLAEVTGLTTGAITGVVDRLEKAGYVRRERDESDRRKVFISVVPEAVEKIGQYYVPLQQAMQKVFSGYSEDELRLLLRFTNDGYKGVLGATGALKVVIDTPPEQRANLKMSPKSRR</sequence>
<dbReference type="AlphaFoldDB" id="A0A974A2H2"/>
<feature type="domain" description="HTH marR-type" evidence="1">
    <location>
        <begin position="7"/>
        <end position="143"/>
    </location>
</feature>
<evidence type="ECO:0000313" key="2">
    <source>
        <dbReference type="EMBL" id="NVI46110.1"/>
    </source>
</evidence>
<name>A0A974A2H2_9BRAD</name>
<dbReference type="SUPFAM" id="SSF46785">
    <property type="entry name" value="Winged helix' DNA-binding domain"/>
    <property type="match status" value="1"/>
</dbReference>
<dbReference type="PANTHER" id="PTHR33164">
    <property type="entry name" value="TRANSCRIPTIONAL REGULATOR, MARR FAMILY"/>
    <property type="match status" value="1"/>
</dbReference>